<proteinExistence type="predicted"/>
<keyword evidence="1" id="KW-1133">Transmembrane helix</keyword>
<feature type="transmembrane region" description="Helical" evidence="1">
    <location>
        <begin position="196"/>
        <end position="216"/>
    </location>
</feature>
<dbReference type="RefSeq" id="WP_068998592.1">
    <property type="nucleotide sequence ID" value="NZ_MDTQ01000001.1"/>
</dbReference>
<organism evidence="2 3">
    <name type="scientific">Terasakiispira papahanaumokuakeensis</name>
    <dbReference type="NCBI Taxonomy" id="197479"/>
    <lineage>
        <taxon>Bacteria</taxon>
        <taxon>Pseudomonadati</taxon>
        <taxon>Pseudomonadota</taxon>
        <taxon>Gammaproteobacteria</taxon>
        <taxon>Oceanospirillales</taxon>
        <taxon>Terasakiispira</taxon>
    </lineage>
</organism>
<feature type="transmembrane region" description="Helical" evidence="1">
    <location>
        <begin position="57"/>
        <end position="75"/>
    </location>
</feature>
<keyword evidence="1" id="KW-0812">Transmembrane</keyword>
<evidence type="ECO:0000313" key="2">
    <source>
        <dbReference type="EMBL" id="ODC03933.1"/>
    </source>
</evidence>
<dbReference type="Proteomes" id="UP000094291">
    <property type="component" value="Unassembled WGS sequence"/>
</dbReference>
<protein>
    <submittedName>
        <fullName evidence="2">Uncharacterized protein</fullName>
    </submittedName>
</protein>
<dbReference type="AlphaFoldDB" id="A0A1E2VAH9"/>
<keyword evidence="3" id="KW-1185">Reference proteome</keyword>
<evidence type="ECO:0000256" key="1">
    <source>
        <dbReference type="SAM" id="Phobius"/>
    </source>
</evidence>
<dbReference type="EMBL" id="MDTQ01000001">
    <property type="protein sequence ID" value="ODC03933.1"/>
    <property type="molecule type" value="Genomic_DNA"/>
</dbReference>
<feature type="transmembrane region" description="Helical" evidence="1">
    <location>
        <begin position="6"/>
        <end position="27"/>
    </location>
</feature>
<reference evidence="2 3" key="1">
    <citation type="submission" date="2016-08" db="EMBL/GenBank/DDBJ databases">
        <authorList>
            <person name="Seilhamer J.J."/>
        </authorList>
    </citation>
    <scope>NUCLEOTIDE SEQUENCE [LARGE SCALE GENOMIC DNA]</scope>
    <source>
        <strain evidence="2 3">PH27A</strain>
    </source>
</reference>
<accession>A0A1E2VAH9</accession>
<feature type="transmembrane region" description="Helical" evidence="1">
    <location>
        <begin position="156"/>
        <end position="176"/>
    </location>
</feature>
<evidence type="ECO:0000313" key="3">
    <source>
        <dbReference type="Proteomes" id="UP000094291"/>
    </source>
</evidence>
<comment type="caution">
    <text evidence="2">The sequence shown here is derived from an EMBL/GenBank/DDBJ whole genome shotgun (WGS) entry which is preliminary data.</text>
</comment>
<sequence length="248" mass="26485">MYDTTASPLVMALPGLITTGLLALLALGLLRRHPYRLSWALALAPTLGLLATQQNPLSWPLAPLVLSAVLATLITRMAQYRISAALGIIAALAISGFQLFMQLPFAELLPLALLPLLALAGSPQPHHSSRLFAQSLGGAFIALAIALSASTETGLWIGLITLTTGLTWLATCVINIDTQHSEAPLRLAHLLTLGYAQLYIGLPLESFITAALALGLRLPVQNAWLNPFISLIFGGLTLWQLWPSQSLF</sequence>
<keyword evidence="1" id="KW-0472">Membrane</keyword>
<feature type="transmembrane region" description="Helical" evidence="1">
    <location>
        <begin position="82"/>
        <end position="101"/>
    </location>
</feature>
<name>A0A1E2VAH9_9GAMM</name>
<gene>
    <name evidence="2" type="ORF">BFW38_10675</name>
</gene>
<feature type="transmembrane region" description="Helical" evidence="1">
    <location>
        <begin position="223"/>
        <end position="242"/>
    </location>
</feature>
<feature type="transmembrane region" description="Helical" evidence="1">
    <location>
        <begin position="131"/>
        <end position="149"/>
    </location>
</feature>